<evidence type="ECO:0000256" key="4">
    <source>
        <dbReference type="ARBA" id="ARBA00022737"/>
    </source>
</evidence>
<comment type="subcellular location">
    <subcellularLocation>
        <location evidence="1">Cell membrane</location>
        <topology evidence="1">Multi-pass membrane protein</topology>
    </subcellularLocation>
</comment>
<evidence type="ECO:0000313" key="13">
    <source>
        <dbReference type="Proteomes" id="UP001611383"/>
    </source>
</evidence>
<name>A0ABY9WUM8_9BACT</name>
<evidence type="ECO:0000256" key="7">
    <source>
        <dbReference type="ARBA" id="ARBA00023136"/>
    </source>
</evidence>
<evidence type="ECO:0000313" key="12">
    <source>
        <dbReference type="EMBL" id="WNG46275.1"/>
    </source>
</evidence>
<feature type="domain" description="CNNM transmembrane" evidence="11">
    <location>
        <begin position="1"/>
        <end position="190"/>
    </location>
</feature>
<evidence type="ECO:0000256" key="5">
    <source>
        <dbReference type="ARBA" id="ARBA00022989"/>
    </source>
</evidence>
<dbReference type="InterPro" id="IPR002550">
    <property type="entry name" value="CNNM"/>
</dbReference>
<dbReference type="InterPro" id="IPR036318">
    <property type="entry name" value="FAD-bd_PCMH-like_sf"/>
</dbReference>
<keyword evidence="4" id="KW-0677">Repeat</keyword>
<dbReference type="InterPro" id="IPR044751">
    <property type="entry name" value="Ion_transp-like_CBS"/>
</dbReference>
<organism evidence="12 13">
    <name type="scientific">Archangium minus</name>
    <dbReference type="NCBI Taxonomy" id="83450"/>
    <lineage>
        <taxon>Bacteria</taxon>
        <taxon>Pseudomonadati</taxon>
        <taxon>Myxococcota</taxon>
        <taxon>Myxococcia</taxon>
        <taxon>Myxococcales</taxon>
        <taxon>Cystobacterineae</taxon>
        <taxon>Archangiaceae</taxon>
        <taxon>Archangium</taxon>
    </lineage>
</organism>
<gene>
    <name evidence="12" type="ORF">F0U60_20750</name>
</gene>
<evidence type="ECO:0000259" key="11">
    <source>
        <dbReference type="PROSITE" id="PS51846"/>
    </source>
</evidence>
<proteinExistence type="predicted"/>
<keyword evidence="13" id="KW-1185">Reference proteome</keyword>
<evidence type="ECO:0000256" key="8">
    <source>
        <dbReference type="PROSITE-ProRule" id="PRU00703"/>
    </source>
</evidence>
<dbReference type="PANTHER" id="PTHR43099">
    <property type="entry name" value="UPF0053 PROTEIN YRKA"/>
    <property type="match status" value="1"/>
</dbReference>
<dbReference type="CDD" id="cd04590">
    <property type="entry name" value="CBS_pair_CorC_HlyC_assoc"/>
    <property type="match status" value="1"/>
</dbReference>
<keyword evidence="3 9" id="KW-0812">Transmembrane</keyword>
<keyword evidence="5 9" id="KW-1133">Transmembrane helix</keyword>
<dbReference type="PANTHER" id="PTHR43099:SF5">
    <property type="entry name" value="HLYC_CORC FAMILY TRANSPORTER"/>
    <property type="match status" value="1"/>
</dbReference>
<evidence type="ECO:0000256" key="1">
    <source>
        <dbReference type="ARBA" id="ARBA00004651"/>
    </source>
</evidence>
<evidence type="ECO:0000259" key="10">
    <source>
        <dbReference type="PROSITE" id="PS51371"/>
    </source>
</evidence>
<dbReference type="SMART" id="SM01091">
    <property type="entry name" value="CorC_HlyC"/>
    <property type="match status" value="1"/>
</dbReference>
<dbReference type="Gene3D" id="3.30.465.10">
    <property type="match status" value="1"/>
</dbReference>
<keyword evidence="6 8" id="KW-0129">CBS domain</keyword>
<dbReference type="PROSITE" id="PS51371">
    <property type="entry name" value="CBS"/>
    <property type="match status" value="2"/>
</dbReference>
<feature type="domain" description="CBS" evidence="10">
    <location>
        <begin position="273"/>
        <end position="329"/>
    </location>
</feature>
<dbReference type="PROSITE" id="PS51846">
    <property type="entry name" value="CNNM"/>
    <property type="match status" value="1"/>
</dbReference>
<keyword evidence="2" id="KW-1003">Cell membrane</keyword>
<feature type="domain" description="CBS" evidence="10">
    <location>
        <begin position="209"/>
        <end position="268"/>
    </location>
</feature>
<dbReference type="EMBL" id="CP043494">
    <property type="protein sequence ID" value="WNG46275.1"/>
    <property type="molecule type" value="Genomic_DNA"/>
</dbReference>
<accession>A0ABY9WUM8</accession>
<dbReference type="InterPro" id="IPR046342">
    <property type="entry name" value="CBS_dom_sf"/>
</dbReference>
<protein>
    <submittedName>
        <fullName evidence="12">HlyC/CorC family transporter</fullName>
    </submittedName>
</protein>
<evidence type="ECO:0000256" key="3">
    <source>
        <dbReference type="ARBA" id="ARBA00022692"/>
    </source>
</evidence>
<dbReference type="InterPro" id="IPR016169">
    <property type="entry name" value="FAD-bd_PCMH_sub2"/>
</dbReference>
<dbReference type="InterPro" id="IPR005170">
    <property type="entry name" value="Transptr-assoc_dom"/>
</dbReference>
<dbReference type="Gene3D" id="3.10.580.10">
    <property type="entry name" value="CBS-domain"/>
    <property type="match status" value="1"/>
</dbReference>
<dbReference type="Pfam" id="PF00571">
    <property type="entry name" value="CBS"/>
    <property type="match status" value="2"/>
</dbReference>
<reference evidence="12 13" key="1">
    <citation type="submission" date="2019-08" db="EMBL/GenBank/DDBJ databases">
        <title>Archangium and Cystobacter genomes.</title>
        <authorList>
            <person name="Chen I.-C.K."/>
            <person name="Wielgoss S."/>
        </authorList>
    </citation>
    <scope>NUCLEOTIDE SEQUENCE [LARGE SCALE GENOMIC DNA]</scope>
    <source>
        <strain evidence="12 13">Cbm 6</strain>
    </source>
</reference>
<evidence type="ECO:0000256" key="2">
    <source>
        <dbReference type="ARBA" id="ARBA00022475"/>
    </source>
</evidence>
<evidence type="ECO:0000256" key="9">
    <source>
        <dbReference type="PROSITE-ProRule" id="PRU01193"/>
    </source>
</evidence>
<dbReference type="RefSeq" id="WP_395822491.1">
    <property type="nucleotide sequence ID" value="NZ_CP043494.1"/>
</dbReference>
<evidence type="ECO:0000256" key="6">
    <source>
        <dbReference type="ARBA" id="ARBA00023122"/>
    </source>
</evidence>
<dbReference type="SUPFAM" id="SSF56176">
    <property type="entry name" value="FAD-binding/transporter-associated domain-like"/>
    <property type="match status" value="1"/>
</dbReference>
<dbReference type="Pfam" id="PF03471">
    <property type="entry name" value="CorC_HlyC"/>
    <property type="match status" value="1"/>
</dbReference>
<dbReference type="InterPro" id="IPR000644">
    <property type="entry name" value="CBS_dom"/>
</dbReference>
<dbReference type="InterPro" id="IPR051676">
    <property type="entry name" value="UPF0053_domain"/>
</dbReference>
<keyword evidence="7 9" id="KW-0472">Membrane</keyword>
<dbReference type="Proteomes" id="UP001611383">
    <property type="component" value="Chromosome"/>
</dbReference>
<sequence>MLILANGVFAGAELALLSVRKTRLQELLEEGNRSARAVQALRDNPERFLATVQIGITVVGASAAAFGGASIAQRLEGPLAQLGLDAELAEQLAFAGVVGLVSYLSLVLGELVPKSLALRFSEGYALFIARPLRGISWLVQPLVWFLTASSNLILRFFGDRTNFTESRLSPDELQQLVEEAAKSGSLDPRAGEIASRAFELGNIPLSAVMVPRSRIVALRRHASAEEIKQVLLEHGHSRMPVYEGSIDNIVGYVIAKDLLGVAWEGSLIVLEDVMRPPWFAFESMRAIDVLKELQQRRMQLGIVVDERGGVAGLVTVEDLVEELVGEIASEFEKHEELVHRESPTTAVVQGTAAIRDVNRELGLELEEGQGWSTVGGLCAAEAGSIPEKGAKLPLEDGTVLEVLDASPRRVRSVRIHLPPPQKASEG</sequence>
<dbReference type="Pfam" id="PF01595">
    <property type="entry name" value="CNNM"/>
    <property type="match status" value="1"/>
</dbReference>
<dbReference type="SUPFAM" id="SSF54631">
    <property type="entry name" value="CBS-domain pair"/>
    <property type="match status" value="1"/>
</dbReference>